<protein>
    <submittedName>
        <fullName evidence="2">Uncharacterized protein</fullName>
    </submittedName>
</protein>
<evidence type="ECO:0000313" key="2">
    <source>
        <dbReference type="EMBL" id="PIL22839.1"/>
    </source>
</evidence>
<organism evidence="2 3">
    <name type="scientific">Ganoderma sinense ZZ0214-1</name>
    <dbReference type="NCBI Taxonomy" id="1077348"/>
    <lineage>
        <taxon>Eukaryota</taxon>
        <taxon>Fungi</taxon>
        <taxon>Dikarya</taxon>
        <taxon>Basidiomycota</taxon>
        <taxon>Agaricomycotina</taxon>
        <taxon>Agaricomycetes</taxon>
        <taxon>Polyporales</taxon>
        <taxon>Polyporaceae</taxon>
        <taxon>Ganoderma</taxon>
    </lineage>
</organism>
<dbReference type="AlphaFoldDB" id="A0A2G8RMV2"/>
<feature type="compositionally biased region" description="Polar residues" evidence="1">
    <location>
        <begin position="16"/>
        <end position="28"/>
    </location>
</feature>
<reference evidence="2 3" key="1">
    <citation type="journal article" date="2015" name="Sci. Rep.">
        <title>Chromosome-level genome map provides insights into diverse defense mechanisms in the medicinal fungus Ganoderma sinense.</title>
        <authorList>
            <person name="Zhu Y."/>
            <person name="Xu J."/>
            <person name="Sun C."/>
            <person name="Zhou S."/>
            <person name="Xu H."/>
            <person name="Nelson D.R."/>
            <person name="Qian J."/>
            <person name="Song J."/>
            <person name="Luo H."/>
            <person name="Xiang L."/>
            <person name="Li Y."/>
            <person name="Xu Z."/>
            <person name="Ji A."/>
            <person name="Wang L."/>
            <person name="Lu S."/>
            <person name="Hayward A."/>
            <person name="Sun W."/>
            <person name="Li X."/>
            <person name="Schwartz D.C."/>
            <person name="Wang Y."/>
            <person name="Chen S."/>
        </authorList>
    </citation>
    <scope>NUCLEOTIDE SEQUENCE [LARGE SCALE GENOMIC DNA]</scope>
    <source>
        <strain evidence="2 3">ZZ0214-1</strain>
    </source>
</reference>
<evidence type="ECO:0000256" key="1">
    <source>
        <dbReference type="SAM" id="MobiDB-lite"/>
    </source>
</evidence>
<keyword evidence="3" id="KW-1185">Reference proteome</keyword>
<dbReference type="Proteomes" id="UP000230002">
    <property type="component" value="Unassembled WGS sequence"/>
</dbReference>
<gene>
    <name evidence="2" type="ORF">GSI_15534</name>
</gene>
<dbReference type="EMBL" id="AYKW01000069">
    <property type="protein sequence ID" value="PIL22839.1"/>
    <property type="molecule type" value="Genomic_DNA"/>
</dbReference>
<proteinExistence type="predicted"/>
<sequence length="236" mass="26181">MKGRPLPAFPAPAESQPASRSGDESSPGNFRYMTHRVFQASQTPRLVVPPPFPRSPPAHPPPSEVPARLYHTHAAIAIDRAALDRYYVRSQARSASQCSHPPRRAPRRRALLHRSDSHGSVHRDESRPPPLRPPRVRPGDAPVHARALDGVHKEGAAPRPPPAALQDGLRLLEHHRQLGAREPTAGRRRRRRLRGPAHSLVDLRTRALGIIRGSFCACRRALYPAYPPSPRASQDE</sequence>
<feature type="region of interest" description="Disordered" evidence="1">
    <location>
        <begin position="113"/>
        <end position="142"/>
    </location>
</feature>
<feature type="region of interest" description="Disordered" evidence="1">
    <location>
        <begin position="1"/>
        <end position="66"/>
    </location>
</feature>
<name>A0A2G8RMV2_9APHY</name>
<accession>A0A2G8RMV2</accession>
<evidence type="ECO:0000313" key="3">
    <source>
        <dbReference type="Proteomes" id="UP000230002"/>
    </source>
</evidence>
<feature type="compositionally biased region" description="Basic and acidic residues" evidence="1">
    <location>
        <begin position="113"/>
        <end position="127"/>
    </location>
</feature>
<comment type="caution">
    <text evidence="2">The sequence shown here is derived from an EMBL/GenBank/DDBJ whole genome shotgun (WGS) entry which is preliminary data.</text>
</comment>
<feature type="compositionally biased region" description="Pro residues" evidence="1">
    <location>
        <begin position="47"/>
        <end position="64"/>
    </location>
</feature>